<evidence type="ECO:0000259" key="1">
    <source>
        <dbReference type="Pfam" id="PF13529"/>
    </source>
</evidence>
<feature type="domain" description="Peptidase C39-like" evidence="1">
    <location>
        <begin position="23"/>
        <end position="189"/>
    </location>
</feature>
<organism evidence="2 3">
    <name type="scientific">Rahnella variigena</name>
    <dbReference type="NCBI Taxonomy" id="574964"/>
    <lineage>
        <taxon>Bacteria</taxon>
        <taxon>Pseudomonadati</taxon>
        <taxon>Pseudomonadota</taxon>
        <taxon>Gammaproteobacteria</taxon>
        <taxon>Enterobacterales</taxon>
        <taxon>Yersiniaceae</taxon>
        <taxon>Rahnella</taxon>
    </lineage>
</organism>
<dbReference type="Proteomes" id="UP000284853">
    <property type="component" value="Unassembled WGS sequence"/>
</dbReference>
<dbReference type="InterPro" id="IPR039564">
    <property type="entry name" value="Peptidase_C39-like"/>
</dbReference>
<keyword evidence="3" id="KW-1185">Reference proteome</keyword>
<dbReference type="EMBL" id="NSDJ01000001">
    <property type="protein sequence ID" value="RKF70967.1"/>
    <property type="molecule type" value="Genomic_DNA"/>
</dbReference>
<reference evidence="2 3" key="1">
    <citation type="submission" date="2017-08" db="EMBL/GenBank/DDBJ databases">
        <title>Comparative genomics of bacteria isolated from necrotic lesions of AOD affected trees.</title>
        <authorList>
            <person name="Doonan J."/>
            <person name="Denman S."/>
            <person name="Mcdonald J.E."/>
        </authorList>
    </citation>
    <scope>NUCLEOTIDE SEQUENCE [LARGE SCALE GENOMIC DNA]</scope>
    <source>
        <strain evidence="2 3">CIP 105588</strain>
    </source>
</reference>
<comment type="caution">
    <text evidence="2">The sequence shown here is derived from an EMBL/GenBank/DDBJ whole genome shotgun (WGS) entry which is preliminary data.</text>
</comment>
<accession>A0ABX9Q295</accession>
<dbReference type="Gene3D" id="3.90.70.10">
    <property type="entry name" value="Cysteine proteinases"/>
    <property type="match status" value="1"/>
</dbReference>
<gene>
    <name evidence="2" type="ORF">CKQ54_11500</name>
</gene>
<name>A0ABX9Q295_9GAMM</name>
<evidence type="ECO:0000313" key="2">
    <source>
        <dbReference type="EMBL" id="RKF70967.1"/>
    </source>
</evidence>
<sequence>MFSVFDQEYVMSVNQRSFSASSAVPYFNQWEDPDCAAGIIAGDIKLSDISLWPQSGASDQQEFIEWANHVCGMCCLKMVLAAVSGKVVPVLKLTYRSLSYGAYIREGDNIKGLIYAPFVEYVRQELGLEAQVKVDISAQEIAGQLQEHRFFIASVHPSVRIPDSTPPQKGGHLVLVTRADSQTVTFHNPSGHNVSTQQDVTLPVETFARFFAGRGISLVKKTQPQQ</sequence>
<dbReference type="Pfam" id="PF13529">
    <property type="entry name" value="Peptidase_C39_2"/>
    <property type="match status" value="1"/>
</dbReference>
<protein>
    <recommendedName>
        <fullName evidence="1">Peptidase C39-like domain-containing protein</fullName>
    </recommendedName>
</protein>
<proteinExistence type="predicted"/>
<evidence type="ECO:0000313" key="3">
    <source>
        <dbReference type="Proteomes" id="UP000284853"/>
    </source>
</evidence>